<keyword evidence="2" id="KW-0732">Signal</keyword>
<keyword evidence="4" id="KW-1185">Reference proteome</keyword>
<reference evidence="3" key="1">
    <citation type="submission" date="2021-11" db="EMBL/GenBank/DDBJ databases">
        <authorList>
            <consortium name="Genoscope - CEA"/>
            <person name="William W."/>
        </authorList>
    </citation>
    <scope>NUCLEOTIDE SEQUENCE</scope>
</reference>
<name>A0A8J2T202_9STRA</name>
<comment type="caution">
    <text evidence="3">The sequence shown here is derived from an EMBL/GenBank/DDBJ whole genome shotgun (WGS) entry which is preliminary data.</text>
</comment>
<accession>A0A8J2T202</accession>
<evidence type="ECO:0000256" key="2">
    <source>
        <dbReference type="SAM" id="SignalP"/>
    </source>
</evidence>
<feature type="signal peptide" evidence="2">
    <location>
        <begin position="1"/>
        <end position="20"/>
    </location>
</feature>
<feature type="chain" id="PRO_5035159150" description="Methyltransferase FkbM domain-containing protein" evidence="2">
    <location>
        <begin position="21"/>
        <end position="1383"/>
    </location>
</feature>
<organism evidence="3 4">
    <name type="scientific">Pelagomonas calceolata</name>
    <dbReference type="NCBI Taxonomy" id="35677"/>
    <lineage>
        <taxon>Eukaryota</taxon>
        <taxon>Sar</taxon>
        <taxon>Stramenopiles</taxon>
        <taxon>Ochrophyta</taxon>
        <taxon>Pelagophyceae</taxon>
        <taxon>Pelagomonadales</taxon>
        <taxon>Pelagomonadaceae</taxon>
        <taxon>Pelagomonas</taxon>
    </lineage>
</organism>
<evidence type="ECO:0000313" key="3">
    <source>
        <dbReference type="EMBL" id="CAH0378954.1"/>
    </source>
</evidence>
<proteinExistence type="predicted"/>
<feature type="compositionally biased region" description="Low complexity" evidence="1">
    <location>
        <begin position="395"/>
        <end position="422"/>
    </location>
</feature>
<feature type="region of interest" description="Disordered" evidence="1">
    <location>
        <begin position="383"/>
        <end position="422"/>
    </location>
</feature>
<dbReference type="EMBL" id="CAKKNE010000006">
    <property type="protein sequence ID" value="CAH0378954.1"/>
    <property type="molecule type" value="Genomic_DNA"/>
</dbReference>
<evidence type="ECO:0000256" key="1">
    <source>
        <dbReference type="SAM" id="MobiDB-lite"/>
    </source>
</evidence>
<evidence type="ECO:0008006" key="5">
    <source>
        <dbReference type="Google" id="ProtNLM"/>
    </source>
</evidence>
<gene>
    <name evidence="3" type="ORF">PECAL_6P05550</name>
</gene>
<protein>
    <recommendedName>
        <fullName evidence="5">Methyltransferase FkbM domain-containing protein</fullName>
    </recommendedName>
</protein>
<evidence type="ECO:0000313" key="4">
    <source>
        <dbReference type="Proteomes" id="UP000789595"/>
    </source>
</evidence>
<dbReference type="Proteomes" id="UP000789595">
    <property type="component" value="Unassembled WGS sequence"/>
</dbReference>
<sequence>MRRLLRVVTAACALVADGSAVIAARREACPPLEGAHRVIDMVSPAEPTGDCRGSEDVCPSAFLPLKRIWEELNRTFPMSHAVVNAGAGDGVSDDPLYGLLAAYPDAIQGIAVEPVDATFAALSETARALPLLEARHEAVAPSTASRALAYDASRGSLDVLKLDIDGCECHVLEELARDPGWPNPKVVHVEVTHAVPPPLSYRDMCARDAPGRSVVPYADNLDVYGCSMQAARDVLKPWGYRLLQYDFPDAVFLHEDYVAAFPCVPWLRTDDFRAAYDNGAAYARETYARFGRHQTNRSFVASLPALAATATLRPREALAALVAQARPAWRKRPLWVELAVAGTDVRATIRCDLPHKGLWLGFVPATDEEDACLTAGFDETWTGEEPAATEESAPKPEVAAAPAAPAADEPEPAAADDAAAASCPAEPRDAQLAAALCPGRKAPRVAYCIYGAARTLAKPQVHLSLARNLVEAFGGEATVLWSLALEDDGSRDRLAGARRALRPAVERYDPRNETAAATFEALSHGPFESARAAQGGCYATPHAARDARLYARLARCHDDVEAIEMNRGVDFDWVVYARPDLAFYASVRPWCLWDDRAVHAPPGPNQGLKDGPQSVSDVVDFPFFAPRQFLRRAFREPAAAWARLRPGDACCFTDKPEMFVPCHLAQERVPLARTEVPCVVVRADRWKPTQCVNWGGILAGTDAATHPAGCDACDAPFDARWRCADVIHGPKRVAILFAGAPRVLSATFDDAGFNFRLDEWLRLDGPDDRLPVDAIKSAMRNEGIYEWAAPAPPPAHNAAFAAHASLVDLFRENVYLALQRQGVEFDAFWWLHARTAADVGPLERLACPLLRPPAAAGASYECVVRVRDAGDPLLRVDAARAWPAVWSTFLDPSETRIRNFLAMLHDLVRVDEMREARERATGAAYSHVLRLRPDLAVWQPLPATLFDESPNLYVVARATYVGGNEDNFMAARADVARAAMRRAEVLQDPDAWSGWNMTRGAPVPRPPNWPRAFYSPNYDMMPNTWWPEDFVAHAIKRAGGTVAEHAGAKARVIHSSTRHAPLGAAAGPDVAVLLVGADYDVADEAVARAHFVLMRDEVADRLRAETFAVGDECGGGIVAYAREYLEAVAAGVVGAGADGCRGFPPPPWAGPAFPGMQQWFRVQCAWELMEAREAARAETYSVVVRLRPDATPYPWDAALVRAAAAARRDVVFAATDHAFWGSRPAVAVAARLWPAIGGLFAASATPNVAFSVRAFRDSLASLPAEARSHDTWTFYSKVGVLAAPGGARPSVDEARTALAALHQQGVSYVTPGDVDLDFGRLANDRWDTWPRYFAAESDFIAWLLYNNITACDLGVGTHMLFRGVAHARAPGVCRVEADAAGSA</sequence>
<dbReference type="OrthoDB" id="406739at2759"/>